<name>A0A518GML3_9PLAN</name>
<gene>
    <name evidence="1" type="ORF">Spb1_17130</name>
</gene>
<evidence type="ECO:0000313" key="2">
    <source>
        <dbReference type="Proteomes" id="UP000315349"/>
    </source>
</evidence>
<proteinExistence type="predicted"/>
<dbReference type="KEGG" id="peh:Spb1_17130"/>
<evidence type="ECO:0000313" key="1">
    <source>
        <dbReference type="EMBL" id="QDV29796.1"/>
    </source>
</evidence>
<accession>A0A518GML3</accession>
<reference evidence="1 2" key="1">
    <citation type="submission" date="2019-02" db="EMBL/GenBank/DDBJ databases">
        <title>Deep-cultivation of Planctomycetes and their phenomic and genomic characterization uncovers novel biology.</title>
        <authorList>
            <person name="Wiegand S."/>
            <person name="Jogler M."/>
            <person name="Boedeker C."/>
            <person name="Pinto D."/>
            <person name="Vollmers J."/>
            <person name="Rivas-Marin E."/>
            <person name="Kohn T."/>
            <person name="Peeters S.H."/>
            <person name="Heuer A."/>
            <person name="Rast P."/>
            <person name="Oberbeckmann S."/>
            <person name="Bunk B."/>
            <person name="Jeske O."/>
            <person name="Meyerdierks A."/>
            <person name="Storesund J.E."/>
            <person name="Kallscheuer N."/>
            <person name="Luecker S."/>
            <person name="Lage O.M."/>
            <person name="Pohl T."/>
            <person name="Merkel B.J."/>
            <person name="Hornburger P."/>
            <person name="Mueller R.-W."/>
            <person name="Bruemmer F."/>
            <person name="Labrenz M."/>
            <person name="Spormann A.M."/>
            <person name="Op den Camp H."/>
            <person name="Overmann J."/>
            <person name="Amann R."/>
            <person name="Jetten M.S.M."/>
            <person name="Mascher T."/>
            <person name="Medema M.H."/>
            <person name="Devos D.P."/>
            <person name="Kaster A.-K."/>
            <person name="Ovreas L."/>
            <person name="Rohde M."/>
            <person name="Galperin M.Y."/>
            <person name="Jogler C."/>
        </authorList>
    </citation>
    <scope>NUCLEOTIDE SEQUENCE [LARGE SCALE GENOMIC DNA]</scope>
    <source>
        <strain evidence="1 2">Spb1</strain>
    </source>
</reference>
<dbReference type="Proteomes" id="UP000315349">
    <property type="component" value="Chromosome"/>
</dbReference>
<organism evidence="1 2">
    <name type="scientific">Planctopirus ephydatiae</name>
    <dbReference type="NCBI Taxonomy" id="2528019"/>
    <lineage>
        <taxon>Bacteria</taxon>
        <taxon>Pseudomonadati</taxon>
        <taxon>Planctomycetota</taxon>
        <taxon>Planctomycetia</taxon>
        <taxon>Planctomycetales</taxon>
        <taxon>Planctomycetaceae</taxon>
        <taxon>Planctopirus</taxon>
    </lineage>
</organism>
<dbReference type="EMBL" id="CP036299">
    <property type="protein sequence ID" value="QDV29796.1"/>
    <property type="molecule type" value="Genomic_DNA"/>
</dbReference>
<sequence length="37" mass="4083">MRSKNEDSRRGPRALKILQHLADLAERGQAGGVHRSA</sequence>
<protein>
    <submittedName>
        <fullName evidence="1">Uncharacterized protein</fullName>
    </submittedName>
</protein>
<dbReference type="AlphaFoldDB" id="A0A518GML3"/>
<keyword evidence="2" id="KW-1185">Reference proteome</keyword>